<accession>A0AAW2R759</accession>
<protein>
    <submittedName>
        <fullName evidence="2">Uncharacterized protein</fullName>
    </submittedName>
</protein>
<reference evidence="2" key="1">
    <citation type="submission" date="2020-06" db="EMBL/GenBank/DDBJ databases">
        <authorList>
            <person name="Li T."/>
            <person name="Hu X."/>
            <person name="Zhang T."/>
            <person name="Song X."/>
            <person name="Zhang H."/>
            <person name="Dai N."/>
            <person name="Sheng W."/>
            <person name="Hou X."/>
            <person name="Wei L."/>
        </authorList>
    </citation>
    <scope>NUCLEOTIDE SEQUENCE</scope>
    <source>
        <strain evidence="2">KEN8</strain>
        <tissue evidence="2">Leaf</tissue>
    </source>
</reference>
<name>A0AAW2R759_9LAMI</name>
<evidence type="ECO:0000313" key="2">
    <source>
        <dbReference type="EMBL" id="KAL0375766.1"/>
    </source>
</evidence>
<feature type="region of interest" description="Disordered" evidence="1">
    <location>
        <begin position="186"/>
        <end position="208"/>
    </location>
</feature>
<gene>
    <name evidence="2" type="ORF">Scaly_0694200</name>
</gene>
<proteinExistence type="predicted"/>
<dbReference type="EMBL" id="JACGWM010000004">
    <property type="protein sequence ID" value="KAL0375766.1"/>
    <property type="molecule type" value="Genomic_DNA"/>
</dbReference>
<dbReference type="AlphaFoldDB" id="A0AAW2R759"/>
<evidence type="ECO:0000256" key="1">
    <source>
        <dbReference type="SAM" id="MobiDB-lite"/>
    </source>
</evidence>
<comment type="caution">
    <text evidence="2">The sequence shown here is derived from an EMBL/GenBank/DDBJ whole genome shotgun (WGS) entry which is preliminary data.</text>
</comment>
<organism evidence="2">
    <name type="scientific">Sesamum calycinum</name>
    <dbReference type="NCBI Taxonomy" id="2727403"/>
    <lineage>
        <taxon>Eukaryota</taxon>
        <taxon>Viridiplantae</taxon>
        <taxon>Streptophyta</taxon>
        <taxon>Embryophyta</taxon>
        <taxon>Tracheophyta</taxon>
        <taxon>Spermatophyta</taxon>
        <taxon>Magnoliopsida</taxon>
        <taxon>eudicotyledons</taxon>
        <taxon>Gunneridae</taxon>
        <taxon>Pentapetalae</taxon>
        <taxon>asterids</taxon>
        <taxon>lamiids</taxon>
        <taxon>Lamiales</taxon>
        <taxon>Pedaliaceae</taxon>
        <taxon>Sesamum</taxon>
    </lineage>
</organism>
<reference evidence="2" key="2">
    <citation type="journal article" date="2024" name="Plant">
        <title>Genomic evolution and insights into agronomic trait innovations of Sesamum species.</title>
        <authorList>
            <person name="Miao H."/>
            <person name="Wang L."/>
            <person name="Qu L."/>
            <person name="Liu H."/>
            <person name="Sun Y."/>
            <person name="Le M."/>
            <person name="Wang Q."/>
            <person name="Wei S."/>
            <person name="Zheng Y."/>
            <person name="Lin W."/>
            <person name="Duan Y."/>
            <person name="Cao H."/>
            <person name="Xiong S."/>
            <person name="Wang X."/>
            <person name="Wei L."/>
            <person name="Li C."/>
            <person name="Ma Q."/>
            <person name="Ju M."/>
            <person name="Zhao R."/>
            <person name="Li G."/>
            <person name="Mu C."/>
            <person name="Tian Q."/>
            <person name="Mei H."/>
            <person name="Zhang T."/>
            <person name="Gao T."/>
            <person name="Zhang H."/>
        </authorList>
    </citation>
    <scope>NUCLEOTIDE SEQUENCE</scope>
    <source>
        <strain evidence="2">KEN8</strain>
    </source>
</reference>
<sequence length="272" mass="31036">MVELTNTMQWKDEAVINYINHWCALSLNYKDKLLETLAVEMCIRLVYSDDEDTKNTNVPSITPTNDMHVLKTEQKALPFPSKIPPKLRLNNCELVQIEGSIVDMEPFTKIESYVCDVKLYLNPGGMQEAMHLKFLTSQLIKEVHFFRKQCRRVHQLTIGEVSTNKNHKSKKPLYSLVFPYVARSNKNSKQSSSQDHAPLSKGVKQSSKVKIKDPHGANELIEPVIVLHPLVSNEPFLLKKLSRRNAGGIQLKSFTFWQNQGKTLPLHLDLAS</sequence>